<dbReference type="Proteomes" id="UP000031631">
    <property type="component" value="Chromosome"/>
</dbReference>
<proteinExistence type="predicted"/>
<dbReference type="OrthoDB" id="8612880at2"/>
<dbReference type="RefSeq" id="WP_041065820.1">
    <property type="nucleotide sequence ID" value="NZ_AP012273.1"/>
</dbReference>
<feature type="signal peptide" evidence="2">
    <location>
        <begin position="1"/>
        <end position="24"/>
    </location>
</feature>
<dbReference type="Gene3D" id="2.60.40.10">
    <property type="entry name" value="Immunoglobulins"/>
    <property type="match status" value="1"/>
</dbReference>
<evidence type="ECO:0000313" key="3">
    <source>
        <dbReference type="EMBL" id="BAO43766.1"/>
    </source>
</evidence>
<dbReference type="KEGG" id="tbn:TBH_C0831"/>
<evidence type="ECO:0000256" key="2">
    <source>
        <dbReference type="SAM" id="SignalP"/>
    </source>
</evidence>
<reference evidence="3 4" key="1">
    <citation type="journal article" date="2014" name="PLoS ONE">
        <title>Physiological and genomic features of a novel sulfur-oxidizing gammaproteobacterium belonging to a previously uncultivated symbiotic lineage isolated from a hydrothermal vent.</title>
        <authorList>
            <person name="Nunoura T."/>
            <person name="Takaki Y."/>
            <person name="Kazama H."/>
            <person name="Kakuta J."/>
            <person name="Shimamura S."/>
            <person name="Makita H."/>
            <person name="Hirai M."/>
            <person name="Miyazaki M."/>
            <person name="Takai K."/>
        </authorList>
    </citation>
    <scope>NUCLEOTIDE SEQUENCE [LARGE SCALE GENOMIC DNA]</scope>
    <source>
        <strain evidence="3 4">Hiromi1</strain>
    </source>
</reference>
<accession>A0A7U6GHL0</accession>
<feature type="transmembrane region" description="Helical" evidence="1">
    <location>
        <begin position="1817"/>
        <end position="1835"/>
    </location>
</feature>
<keyword evidence="2" id="KW-0732">Signal</keyword>
<keyword evidence="4" id="KW-1185">Reference proteome</keyword>
<protein>
    <recommendedName>
        <fullName evidence="5">Cadherin domain-containing protein</fullName>
    </recommendedName>
</protein>
<sequence length="1845" mass="196553">MKNHLASIAVILLFGLLGNPAAKAACSQDGVQCNPVTDTRDGRRQVKDFDLDYATQGQSVVFAGEADDYYGEMPFLRRHGPKNTGVDITNQGFDQIHRFCLHDYINDYFGSTLAKAFRKVFGNRCYSYGASATASMGAGMFFTLGVKVNTGSVDINYPVTLALDLPDVDSYNPGDVVELYTGLAPRAGASVVALLPKMRLKVKSGGDAYGSASATACLDSCTSLTLFDFSGSGSGEAWVPDPLYFNDFNPADPADAVGFLAGSTGHINWPQVAQSTITTDQYKLIAKGEDEFVDLNISLETWLMRFVRMPGAGARKIAYKIFGFLFVQPFDVIASIHATLKQTAIFDPEFRLLVQLGRPMNWEERDPAGTPVDSGYGTEADIQVGHRLVLFTTASDTTPVSLNAVAYQKNNFHIESNIVNDSWMDFKLFKLDIETPSWTIFSKRCIDTLLFGEVCLPRLGWDAITYHEGPVFEQNQVGRLTYDYDVLDTPTQHLAGFQRFPLQPSILDPNLPPTAQAIPTQYLHWNQFVDLDLNAYFSDPDGNPLAYQAIDLPPFLSLNGNRIQGTVNALHDGTVTIIADDGHGRSVTQSARFAVAMPLVDTGDGLKVTETGEQDSFDVTLSIPPQQNVDVRVIPQNDEVDLGAGAGNPWVLTFTPANWDQPQTVTISAIDDLVDEVGAELATNFVFDSSSAQAGFSGMAAPGIQTQVVDDDVAGIVADPAAGAIFSESSGVATFNIQLKSQPTANVTVDLGCRLTPCPATFAPSQLVFTPLNWNVPQSVTATGVPNNVADGSHQFILDFAAPVSGDPLYAALTSPVWPPLILAMVSDDDQPGVTITPETDIVTTEGGGQAVVSVVLSSQPSCAWQSPVPAQGGNAQILNCTVTVHFGSSLPGEVQVTPASVDLDENTWNVPQQVVLQGLDDVLDDGDQSFVITTSLTTNAPETTGYNSIDPVDPVGINQDDDDSLVSVTPLSPSITGEDGSSAQYALALTAQPQNDITVSVQSMDSGEGVPQSASFTFTPSDWNQSQTLTVQGVDDVLVDGVQNYQVQVAAAGDPGYDAFTPLQLRLSNNDNDQPGVVMNPYGSETMSEAGGTVDYAVSLASEPVTSLTLRFVSNRPDQATVSPASMVFGPGNWNSPQTLTATAVDDDVHDGGQLVTIQTRPIDVTVPGWGGYDPQDLVVTVTDDDVPGITITPTSGLQVSEPDGAASFEIRLTSRPKDQVEIPLSLSGAGMVQLGSSSVFIEPESWDQPRVVSIQALDNDMVDGSRSLSVITGNSISPGDADYDGINLDDVSLAVLDDDVPGILVSPVQGLATGEDGTQASFQVRLASRPSAPVSIGLSLDNTGEASLSASQVTIPAADWDQPVQVTVTGKDDLMVDGDQIYHVMTQAASSGDGHYDGLNPDDVELLNADNDSAGLTLNKTLLQTTEAGGSDSFSVRLSARPVGEVRLIVNNADPSEGDVSPAGLVFNTTNWNQPQQVTVTGKDDVQDDGDQTYEVTVNLDSSSPDPGFRNLYGYTVTVTNKDDGDPRVLVAPVSGLFTDESGSGEKFKVSLDQAPASGTQVEVRLNSSDATEGKVVPNVLVFTPDNWDQPHQAAVVGLDDNLDDGDKHWQVLTAPVISSDPHFAGYDPADISVINRDEDVDTDDDGVVDILEGDDDRDNDHLANRLDYDPTGYIYDSETGEIITGGRMEVRCSRGSVAFVDGRNGINGYYQYVVSGIGSSNTAECRQTFTPPPGYMPDWNCGDQGTLDVPDGPLPLVLGSDEDGNTGVLADASCTANPYHQVLRVQEGDAPIFSNNFAVVAEATSNTPVPLRSYWSWLLSVFSILVLAGLYWRGRGGLGQKG</sequence>
<gene>
    <name evidence="3" type="ORF">TBH_C0831</name>
</gene>
<evidence type="ECO:0008006" key="5">
    <source>
        <dbReference type="Google" id="ProtNLM"/>
    </source>
</evidence>
<organism evidence="3 4">
    <name type="scientific">Thiolapillus brandeum</name>
    <dbReference type="NCBI Taxonomy" id="1076588"/>
    <lineage>
        <taxon>Bacteria</taxon>
        <taxon>Pseudomonadati</taxon>
        <taxon>Pseudomonadota</taxon>
        <taxon>Gammaproteobacteria</taxon>
        <taxon>Chromatiales</taxon>
        <taxon>Sedimenticolaceae</taxon>
        <taxon>Thiolapillus</taxon>
    </lineage>
</organism>
<keyword evidence="1" id="KW-0472">Membrane</keyword>
<name>A0A7U6GHL0_9GAMM</name>
<keyword evidence="1" id="KW-0812">Transmembrane</keyword>
<dbReference type="InterPro" id="IPR013783">
    <property type="entry name" value="Ig-like_fold"/>
</dbReference>
<evidence type="ECO:0000313" key="4">
    <source>
        <dbReference type="Proteomes" id="UP000031631"/>
    </source>
</evidence>
<dbReference type="EMBL" id="AP012273">
    <property type="protein sequence ID" value="BAO43766.1"/>
    <property type="molecule type" value="Genomic_DNA"/>
</dbReference>
<feature type="chain" id="PRO_5031345383" description="Cadherin domain-containing protein" evidence="2">
    <location>
        <begin position="25"/>
        <end position="1845"/>
    </location>
</feature>
<keyword evidence="1" id="KW-1133">Transmembrane helix</keyword>
<evidence type="ECO:0000256" key="1">
    <source>
        <dbReference type="SAM" id="Phobius"/>
    </source>
</evidence>